<evidence type="ECO:0000313" key="2">
    <source>
        <dbReference type="Proteomes" id="UP001234989"/>
    </source>
</evidence>
<organism evidence="1 2">
    <name type="scientific">Solanum verrucosum</name>
    <dbReference type="NCBI Taxonomy" id="315347"/>
    <lineage>
        <taxon>Eukaryota</taxon>
        <taxon>Viridiplantae</taxon>
        <taxon>Streptophyta</taxon>
        <taxon>Embryophyta</taxon>
        <taxon>Tracheophyta</taxon>
        <taxon>Spermatophyta</taxon>
        <taxon>Magnoliopsida</taxon>
        <taxon>eudicotyledons</taxon>
        <taxon>Gunneridae</taxon>
        <taxon>Pentapetalae</taxon>
        <taxon>asterids</taxon>
        <taxon>lamiids</taxon>
        <taxon>Solanales</taxon>
        <taxon>Solanaceae</taxon>
        <taxon>Solanoideae</taxon>
        <taxon>Solaneae</taxon>
        <taxon>Solanum</taxon>
    </lineage>
</organism>
<keyword evidence="2" id="KW-1185">Reference proteome</keyword>
<reference evidence="1" key="1">
    <citation type="submission" date="2023-08" db="EMBL/GenBank/DDBJ databases">
        <title>A de novo genome assembly of Solanum verrucosum Schlechtendal, a Mexican diploid species geographically isolated from the other diploid A-genome species in potato relatives.</title>
        <authorList>
            <person name="Hosaka K."/>
        </authorList>
    </citation>
    <scope>NUCLEOTIDE SEQUENCE</scope>
    <source>
        <tissue evidence="1">Young leaves</tissue>
    </source>
</reference>
<sequence>MLLVIVGWLGYHVGNEILTVGSDTIPDMNTNTNWLEYRADTLIVNENKKPKPAIENFTIWEEHDTTEAQPVPMCLEQPETFSNDKVAQIEVEMEDVFEEALIDIDNDDANNPLAGVEYVGDLECAKLIVSYHEKAKTGGLLIGVHNKYNTSKFGYVAKVEPAYFLVQHS</sequence>
<evidence type="ECO:0000313" key="1">
    <source>
        <dbReference type="EMBL" id="WMV14574.1"/>
    </source>
</evidence>
<protein>
    <submittedName>
        <fullName evidence="1">Uncharacterized protein</fullName>
    </submittedName>
</protein>
<proteinExistence type="predicted"/>
<gene>
    <name evidence="1" type="ORF">MTR67_007959</name>
</gene>
<dbReference type="AlphaFoldDB" id="A0AAF0TDI7"/>
<accession>A0AAF0TDI7</accession>
<name>A0AAF0TDI7_SOLVR</name>
<dbReference type="EMBL" id="CP133613">
    <property type="protein sequence ID" value="WMV14574.1"/>
    <property type="molecule type" value="Genomic_DNA"/>
</dbReference>
<dbReference type="Proteomes" id="UP001234989">
    <property type="component" value="Chromosome 2"/>
</dbReference>